<feature type="domain" description="Serine aminopeptidase S33" evidence="1">
    <location>
        <begin position="1"/>
        <end position="39"/>
    </location>
</feature>
<evidence type="ECO:0000259" key="1">
    <source>
        <dbReference type="Pfam" id="PF12146"/>
    </source>
</evidence>
<protein>
    <recommendedName>
        <fullName evidence="1">Serine aminopeptidase S33 domain-containing protein</fullName>
    </recommendedName>
</protein>
<dbReference type="EMBL" id="QGKX02001347">
    <property type="protein sequence ID" value="KAF3522476.1"/>
    <property type="molecule type" value="Genomic_DNA"/>
</dbReference>
<dbReference type="AlphaFoldDB" id="A0A8S9PVB3"/>
<accession>A0A8S9PVB3</accession>
<sequence>MGGAIALKMHLKEPQAWDGLILVAPMCKVSQSQLETSLQCANLDVNTIPEGKALSKERHASAVLQRPK</sequence>
<dbReference type="InterPro" id="IPR022742">
    <property type="entry name" value="Hydrolase_4"/>
</dbReference>
<dbReference type="Pfam" id="PF12146">
    <property type="entry name" value="Hydrolase_4"/>
    <property type="match status" value="1"/>
</dbReference>
<name>A0A8S9PVB3_BRACR</name>
<dbReference type="InterPro" id="IPR029058">
    <property type="entry name" value="AB_hydrolase_fold"/>
</dbReference>
<dbReference type="Proteomes" id="UP000712600">
    <property type="component" value="Unassembled WGS sequence"/>
</dbReference>
<proteinExistence type="predicted"/>
<reference evidence="2" key="1">
    <citation type="submission" date="2019-12" db="EMBL/GenBank/DDBJ databases">
        <title>Genome sequencing and annotation of Brassica cretica.</title>
        <authorList>
            <person name="Studholme D.J."/>
            <person name="Sarris P."/>
        </authorList>
    </citation>
    <scope>NUCLEOTIDE SEQUENCE</scope>
    <source>
        <strain evidence="2">PFS-109/04</strain>
        <tissue evidence="2">Leaf</tissue>
    </source>
</reference>
<comment type="caution">
    <text evidence="2">The sequence shown here is derived from an EMBL/GenBank/DDBJ whole genome shotgun (WGS) entry which is preliminary data.</text>
</comment>
<evidence type="ECO:0000313" key="3">
    <source>
        <dbReference type="Proteomes" id="UP000712600"/>
    </source>
</evidence>
<evidence type="ECO:0000313" key="2">
    <source>
        <dbReference type="EMBL" id="KAF3522476.1"/>
    </source>
</evidence>
<dbReference type="Gene3D" id="3.40.50.1820">
    <property type="entry name" value="alpha/beta hydrolase"/>
    <property type="match status" value="1"/>
</dbReference>
<gene>
    <name evidence="2" type="ORF">F2Q69_00050124</name>
</gene>
<organism evidence="2 3">
    <name type="scientific">Brassica cretica</name>
    <name type="common">Mustard</name>
    <dbReference type="NCBI Taxonomy" id="69181"/>
    <lineage>
        <taxon>Eukaryota</taxon>
        <taxon>Viridiplantae</taxon>
        <taxon>Streptophyta</taxon>
        <taxon>Embryophyta</taxon>
        <taxon>Tracheophyta</taxon>
        <taxon>Spermatophyta</taxon>
        <taxon>Magnoliopsida</taxon>
        <taxon>eudicotyledons</taxon>
        <taxon>Gunneridae</taxon>
        <taxon>Pentapetalae</taxon>
        <taxon>rosids</taxon>
        <taxon>malvids</taxon>
        <taxon>Brassicales</taxon>
        <taxon>Brassicaceae</taxon>
        <taxon>Brassiceae</taxon>
        <taxon>Brassica</taxon>
    </lineage>
</organism>